<proteinExistence type="predicted"/>
<name>D6U2G5_KTERA</name>
<dbReference type="AlphaFoldDB" id="D6U2G5"/>
<gene>
    <name evidence="1" type="ORF">Krac_3689</name>
</gene>
<dbReference type="InParanoid" id="D6U2G5"/>
<organism evidence="1 2">
    <name type="scientific">Ktedonobacter racemifer DSM 44963</name>
    <dbReference type="NCBI Taxonomy" id="485913"/>
    <lineage>
        <taxon>Bacteria</taxon>
        <taxon>Bacillati</taxon>
        <taxon>Chloroflexota</taxon>
        <taxon>Ktedonobacteria</taxon>
        <taxon>Ktedonobacterales</taxon>
        <taxon>Ktedonobacteraceae</taxon>
        <taxon>Ktedonobacter</taxon>
    </lineage>
</organism>
<evidence type="ECO:0000313" key="2">
    <source>
        <dbReference type="Proteomes" id="UP000004508"/>
    </source>
</evidence>
<protein>
    <submittedName>
        <fullName evidence="1">Uncharacterized protein</fullName>
    </submittedName>
</protein>
<evidence type="ECO:0000313" key="1">
    <source>
        <dbReference type="EMBL" id="EFH82833.1"/>
    </source>
</evidence>
<keyword evidence="2" id="KW-1185">Reference proteome</keyword>
<sequence length="97" mass="10864">MQKDGAVMVLGVAPEEEVLEVLTKGIENLFACDRVRHDGLAPDQNDLQRLLLVVRLGNGLCCKNTKRNTKNGVSSFFVFLFVFLQHSQMKRVSVRSS</sequence>
<accession>D6U2G5</accession>
<dbReference type="Proteomes" id="UP000004508">
    <property type="component" value="Unassembled WGS sequence"/>
</dbReference>
<comment type="caution">
    <text evidence="1">The sequence shown here is derived from an EMBL/GenBank/DDBJ whole genome shotgun (WGS) entry which is preliminary data.</text>
</comment>
<reference evidence="1 2" key="1">
    <citation type="journal article" date="2011" name="Stand. Genomic Sci.">
        <title>Non-contiguous finished genome sequence and contextual data of the filamentous soil bacterium Ktedonobacter racemifer type strain (SOSP1-21).</title>
        <authorList>
            <person name="Chang Y.J."/>
            <person name="Land M."/>
            <person name="Hauser L."/>
            <person name="Chertkov O."/>
            <person name="Del Rio T.G."/>
            <person name="Nolan M."/>
            <person name="Copeland A."/>
            <person name="Tice H."/>
            <person name="Cheng J.F."/>
            <person name="Lucas S."/>
            <person name="Han C."/>
            <person name="Goodwin L."/>
            <person name="Pitluck S."/>
            <person name="Ivanova N."/>
            <person name="Ovchinikova G."/>
            <person name="Pati A."/>
            <person name="Chen A."/>
            <person name="Palaniappan K."/>
            <person name="Mavromatis K."/>
            <person name="Liolios K."/>
            <person name="Brettin T."/>
            <person name="Fiebig A."/>
            <person name="Rohde M."/>
            <person name="Abt B."/>
            <person name="Goker M."/>
            <person name="Detter J.C."/>
            <person name="Woyke T."/>
            <person name="Bristow J."/>
            <person name="Eisen J.A."/>
            <person name="Markowitz V."/>
            <person name="Hugenholtz P."/>
            <person name="Kyrpides N.C."/>
            <person name="Klenk H.P."/>
            <person name="Lapidus A."/>
        </authorList>
    </citation>
    <scope>NUCLEOTIDE SEQUENCE [LARGE SCALE GENOMIC DNA]</scope>
    <source>
        <strain evidence="2">DSM 44963</strain>
    </source>
</reference>
<dbReference type="EMBL" id="ADVG01000004">
    <property type="protein sequence ID" value="EFH82833.1"/>
    <property type="molecule type" value="Genomic_DNA"/>
</dbReference>